<gene>
    <name evidence="2" type="ORF">JOF29_007366</name>
</gene>
<comment type="caution">
    <text evidence="2">The sequence shown here is derived from an EMBL/GenBank/DDBJ whole genome shotgun (WGS) entry which is preliminary data.</text>
</comment>
<accession>A0ABS4UXA8</accession>
<name>A0ABS4UXA8_9ACTN</name>
<dbReference type="EMBL" id="JAGINT010000002">
    <property type="protein sequence ID" value="MBP2356256.1"/>
    <property type="molecule type" value="Genomic_DNA"/>
</dbReference>
<reference evidence="2 3" key="1">
    <citation type="submission" date="2021-03" db="EMBL/GenBank/DDBJ databases">
        <title>Sequencing the genomes of 1000 actinobacteria strains.</title>
        <authorList>
            <person name="Klenk H.-P."/>
        </authorList>
    </citation>
    <scope>NUCLEOTIDE SEQUENCE [LARGE SCALE GENOMIC DNA]</scope>
    <source>
        <strain evidence="2 3">DSM 18824</strain>
    </source>
</reference>
<feature type="region of interest" description="Disordered" evidence="1">
    <location>
        <begin position="122"/>
        <end position="142"/>
    </location>
</feature>
<feature type="compositionally biased region" description="Low complexity" evidence="1">
    <location>
        <begin position="131"/>
        <end position="142"/>
    </location>
</feature>
<keyword evidence="3" id="KW-1185">Reference proteome</keyword>
<evidence type="ECO:0000313" key="2">
    <source>
        <dbReference type="EMBL" id="MBP2356256.1"/>
    </source>
</evidence>
<protein>
    <submittedName>
        <fullName evidence="2">Uncharacterized protein</fullName>
    </submittedName>
</protein>
<organism evidence="2 3">
    <name type="scientific">Kribbella aluminosa</name>
    <dbReference type="NCBI Taxonomy" id="416017"/>
    <lineage>
        <taxon>Bacteria</taxon>
        <taxon>Bacillati</taxon>
        <taxon>Actinomycetota</taxon>
        <taxon>Actinomycetes</taxon>
        <taxon>Propionibacteriales</taxon>
        <taxon>Kribbellaceae</taxon>
        <taxon>Kribbella</taxon>
    </lineage>
</organism>
<sequence length="142" mass="15260">MQRRTHACFERSFADLPGTTILSHAPLIPWIGPRRSPCRLQPSARLTSSSFRSHPGSCGGLTSGTWNRSPRSFVVSRAVRLYPAYWVAATLVGRLQPGAVPVSLPRHLANLTMFNSLPNVQNVEPGAHAPSASSSSSASATR</sequence>
<dbReference type="Proteomes" id="UP000755585">
    <property type="component" value="Unassembled WGS sequence"/>
</dbReference>
<evidence type="ECO:0000256" key="1">
    <source>
        <dbReference type="SAM" id="MobiDB-lite"/>
    </source>
</evidence>
<evidence type="ECO:0000313" key="3">
    <source>
        <dbReference type="Proteomes" id="UP000755585"/>
    </source>
</evidence>
<proteinExistence type="predicted"/>